<dbReference type="GO" id="GO:0000902">
    <property type="term" value="P:cell morphogenesis"/>
    <property type="evidence" value="ECO:0007669"/>
    <property type="project" value="TreeGrafter"/>
</dbReference>
<dbReference type="InterPro" id="IPR020894">
    <property type="entry name" value="Cadherin_CS"/>
</dbReference>
<sequence length="717" mass="79772">LSVKKCAPPVVRVHAQEQQGGVQERTKRHVDSAGSPVLLRRSKRRWVLTTIVLEENDPGPFPKKAGDLFNDRAENYSIKYLISGPGVDEAPEKGLFYIDDLNGEVFVKRAIDREKTPLFVVRFDATDRLTGQVLDKSLIFNVEVRDKNDNAPRFSQTVYNLSLKETTNLDSPILHVTATDDDREDSPNSAVSYYLIRQIPDLPNVKFTVDPKNGLIRGEGCLNYEASNFIRLIVGAKDNGPVSLSNSTTVNIRIQDGNNNMPVFTSGDKYEFTVGEGELKHELLRLKPLDFEGTPTKTVIITVENEEPYFSCENKKLRMDKAVASPNVTVLITVLDSNDAPVFTPNVKVFREKENVVVGTVLGTFTATDPDRVPNNIRYKIAQDPAGWMTVDENTGVVSTTQVLDRESPFVNGSTYTALIYAIDDELPIPCTVGTIIAAVQLLDRSYRQREGTSLQPPLYDRREGERIGACRKFTIENLSVQLLRKQSPLEPTHDRIVQRNPVRRTKSAVKSARVYAALYADKYGEPPATGTGTISLYISDVNDNTPELTTPYMYRCDHQLDVPFTIEATDKDIDPFAGPFKFDLADHSKSMAQMWQVEKVSDNTAKIVMLKSLAKGNYTIPFDIYDRQGTSKTQNLNIRVCSCPDQINCEKMAPASYQLGGGAIGAIFVALLLFLLALCLLMCFLCGSAKKKHMVPNDEGNQTLIKYNEEGGSALT</sequence>
<evidence type="ECO:0000256" key="12">
    <source>
        <dbReference type="ARBA" id="ARBA00037319"/>
    </source>
</evidence>
<dbReference type="PRINTS" id="PR00205">
    <property type="entry name" value="CADHERIN"/>
</dbReference>
<comment type="subcellular location">
    <subcellularLocation>
        <location evidence="1">Cell membrane</location>
        <topology evidence="1">Single-pass type I membrane protein</topology>
    </subcellularLocation>
</comment>
<gene>
    <name evidence="16" type="ORF">AB205_0165900</name>
</gene>
<feature type="transmembrane region" description="Helical" evidence="14">
    <location>
        <begin position="660"/>
        <end position="686"/>
    </location>
</feature>
<dbReference type="GO" id="GO:0034332">
    <property type="term" value="P:adherens junction organization"/>
    <property type="evidence" value="ECO:0007669"/>
    <property type="project" value="TreeGrafter"/>
</dbReference>
<evidence type="ECO:0000256" key="7">
    <source>
        <dbReference type="ARBA" id="ARBA00022837"/>
    </source>
</evidence>
<feature type="domain" description="Cadherin" evidence="15">
    <location>
        <begin position="71"/>
        <end position="154"/>
    </location>
</feature>
<keyword evidence="3 14" id="KW-0812">Transmembrane</keyword>
<feature type="domain" description="Cadherin" evidence="15">
    <location>
        <begin position="272"/>
        <end position="343"/>
    </location>
</feature>
<dbReference type="InterPro" id="IPR039808">
    <property type="entry name" value="Cadherin"/>
</dbReference>
<proteinExistence type="predicted"/>
<dbReference type="CDD" id="cd11304">
    <property type="entry name" value="Cadherin_repeat"/>
    <property type="match status" value="3"/>
</dbReference>
<dbReference type="PROSITE" id="PS00232">
    <property type="entry name" value="CADHERIN_1"/>
    <property type="match status" value="2"/>
</dbReference>
<keyword evidence="8" id="KW-0130">Cell adhesion</keyword>
<dbReference type="GO" id="GO:0016339">
    <property type="term" value="P:calcium-dependent cell-cell adhesion via plasma membrane cell adhesion molecules"/>
    <property type="evidence" value="ECO:0007669"/>
    <property type="project" value="TreeGrafter"/>
</dbReference>
<evidence type="ECO:0000256" key="10">
    <source>
        <dbReference type="ARBA" id="ARBA00023136"/>
    </source>
</evidence>
<keyword evidence="4" id="KW-0479">Metal-binding</keyword>
<dbReference type="FunFam" id="2.60.40.60:FF:000011">
    <property type="entry name" value="Cadherin 1"/>
    <property type="match status" value="1"/>
</dbReference>
<keyword evidence="5" id="KW-0732">Signal</keyword>
<dbReference type="PROSITE" id="PS50268">
    <property type="entry name" value="CADHERIN_2"/>
    <property type="match status" value="5"/>
</dbReference>
<feature type="domain" description="Cadherin" evidence="15">
    <location>
        <begin position="344"/>
        <end position="460"/>
    </location>
</feature>
<feature type="domain" description="Cadherin" evidence="15">
    <location>
        <begin position="534"/>
        <end position="657"/>
    </location>
</feature>
<dbReference type="Gene3D" id="2.60.40.60">
    <property type="entry name" value="Cadherins"/>
    <property type="match status" value="4"/>
</dbReference>
<dbReference type="SMART" id="SM00112">
    <property type="entry name" value="CA"/>
    <property type="match status" value="3"/>
</dbReference>
<evidence type="ECO:0000259" key="15">
    <source>
        <dbReference type="PROSITE" id="PS50268"/>
    </source>
</evidence>
<evidence type="ECO:0000256" key="4">
    <source>
        <dbReference type="ARBA" id="ARBA00022723"/>
    </source>
</evidence>
<evidence type="ECO:0000256" key="13">
    <source>
        <dbReference type="PROSITE-ProRule" id="PRU00043"/>
    </source>
</evidence>
<protein>
    <recommendedName>
        <fullName evidence="15">Cadherin domain-containing protein</fullName>
    </recommendedName>
</protein>
<dbReference type="AlphaFoldDB" id="A0A2G9RGD8"/>
<comment type="function">
    <text evidence="12">Cadherins are calcium-dependent cell adhesion proteins. They preferentially interact with themselves in a homophilic manner in connecting cells; cadherins may thus contribute to the sorting of heterogeneous cell types.</text>
</comment>
<feature type="non-terminal residue" evidence="16">
    <location>
        <position position="1"/>
    </location>
</feature>
<dbReference type="Proteomes" id="UP000228934">
    <property type="component" value="Unassembled WGS sequence"/>
</dbReference>
<evidence type="ECO:0000256" key="3">
    <source>
        <dbReference type="ARBA" id="ARBA00022692"/>
    </source>
</evidence>
<dbReference type="GO" id="GO:0005509">
    <property type="term" value="F:calcium ion binding"/>
    <property type="evidence" value="ECO:0007669"/>
    <property type="project" value="UniProtKB-UniRule"/>
</dbReference>
<dbReference type="InterPro" id="IPR015919">
    <property type="entry name" value="Cadherin-like_sf"/>
</dbReference>
<evidence type="ECO:0000256" key="9">
    <source>
        <dbReference type="ARBA" id="ARBA00022989"/>
    </source>
</evidence>
<dbReference type="EMBL" id="KV939967">
    <property type="protein sequence ID" value="PIO26950.1"/>
    <property type="molecule type" value="Genomic_DNA"/>
</dbReference>
<keyword evidence="7 13" id="KW-0106">Calcium</keyword>
<feature type="domain" description="Cadherin" evidence="15">
    <location>
        <begin position="155"/>
        <end position="264"/>
    </location>
</feature>
<dbReference type="GO" id="GO:0007043">
    <property type="term" value="P:cell-cell junction assembly"/>
    <property type="evidence" value="ECO:0007669"/>
    <property type="project" value="TreeGrafter"/>
</dbReference>
<evidence type="ECO:0000256" key="6">
    <source>
        <dbReference type="ARBA" id="ARBA00022737"/>
    </source>
</evidence>
<dbReference type="GO" id="GO:0008013">
    <property type="term" value="F:beta-catenin binding"/>
    <property type="evidence" value="ECO:0007669"/>
    <property type="project" value="TreeGrafter"/>
</dbReference>
<dbReference type="GO" id="GO:0016477">
    <property type="term" value="P:cell migration"/>
    <property type="evidence" value="ECO:0007669"/>
    <property type="project" value="TreeGrafter"/>
</dbReference>
<evidence type="ECO:0000256" key="1">
    <source>
        <dbReference type="ARBA" id="ARBA00004251"/>
    </source>
</evidence>
<keyword evidence="10 14" id="KW-0472">Membrane</keyword>
<evidence type="ECO:0000313" key="16">
    <source>
        <dbReference type="EMBL" id="PIO26950.1"/>
    </source>
</evidence>
<dbReference type="GO" id="GO:0045296">
    <property type="term" value="F:cadherin binding"/>
    <property type="evidence" value="ECO:0007669"/>
    <property type="project" value="TreeGrafter"/>
</dbReference>
<evidence type="ECO:0000313" key="17">
    <source>
        <dbReference type="Proteomes" id="UP000228934"/>
    </source>
</evidence>
<dbReference type="FunFam" id="2.60.40.60:FF:000158">
    <property type="entry name" value="Dachsous cadherin-related 1"/>
    <property type="match status" value="1"/>
</dbReference>
<reference evidence="17" key="1">
    <citation type="journal article" date="2017" name="Nat. Commun.">
        <title>The North American bullfrog draft genome provides insight into hormonal regulation of long noncoding RNA.</title>
        <authorList>
            <person name="Hammond S.A."/>
            <person name="Warren R.L."/>
            <person name="Vandervalk B.P."/>
            <person name="Kucuk E."/>
            <person name="Khan H."/>
            <person name="Gibb E.A."/>
            <person name="Pandoh P."/>
            <person name="Kirk H."/>
            <person name="Zhao Y."/>
            <person name="Jones M."/>
            <person name="Mungall A.J."/>
            <person name="Coope R."/>
            <person name="Pleasance S."/>
            <person name="Moore R.A."/>
            <person name="Holt R.A."/>
            <person name="Round J.M."/>
            <person name="Ohora S."/>
            <person name="Walle B.V."/>
            <person name="Veldhoen N."/>
            <person name="Helbing C.C."/>
            <person name="Birol I."/>
        </authorList>
    </citation>
    <scope>NUCLEOTIDE SEQUENCE [LARGE SCALE GENOMIC DNA]</scope>
</reference>
<organism evidence="16 17">
    <name type="scientific">Aquarana catesbeiana</name>
    <name type="common">American bullfrog</name>
    <name type="synonym">Rana catesbeiana</name>
    <dbReference type="NCBI Taxonomy" id="8400"/>
    <lineage>
        <taxon>Eukaryota</taxon>
        <taxon>Metazoa</taxon>
        <taxon>Chordata</taxon>
        <taxon>Craniata</taxon>
        <taxon>Vertebrata</taxon>
        <taxon>Euteleostomi</taxon>
        <taxon>Amphibia</taxon>
        <taxon>Batrachia</taxon>
        <taxon>Anura</taxon>
        <taxon>Neobatrachia</taxon>
        <taxon>Ranoidea</taxon>
        <taxon>Ranidae</taxon>
        <taxon>Aquarana</taxon>
    </lineage>
</organism>
<evidence type="ECO:0000256" key="8">
    <source>
        <dbReference type="ARBA" id="ARBA00022889"/>
    </source>
</evidence>
<dbReference type="OrthoDB" id="9045962at2759"/>
<evidence type="ECO:0000256" key="5">
    <source>
        <dbReference type="ARBA" id="ARBA00022729"/>
    </source>
</evidence>
<evidence type="ECO:0000256" key="11">
    <source>
        <dbReference type="ARBA" id="ARBA00023180"/>
    </source>
</evidence>
<keyword evidence="9 14" id="KW-1133">Transmembrane helix</keyword>
<keyword evidence="2" id="KW-1003">Cell membrane</keyword>
<dbReference type="FunFam" id="2.60.40.60:FF:000074">
    <property type="entry name" value="Desmoglein 4"/>
    <property type="match status" value="1"/>
</dbReference>
<dbReference type="GO" id="GO:0044331">
    <property type="term" value="P:cell-cell adhesion mediated by cadherin"/>
    <property type="evidence" value="ECO:0007669"/>
    <property type="project" value="TreeGrafter"/>
</dbReference>
<keyword evidence="11" id="KW-0325">Glycoprotein</keyword>
<feature type="non-terminal residue" evidence="16">
    <location>
        <position position="717"/>
    </location>
</feature>
<dbReference type="InterPro" id="IPR002126">
    <property type="entry name" value="Cadherin-like_dom"/>
</dbReference>
<accession>A0A2G9RGD8</accession>
<dbReference type="PANTHER" id="PTHR24027">
    <property type="entry name" value="CADHERIN-23"/>
    <property type="match status" value="1"/>
</dbReference>
<dbReference type="PANTHER" id="PTHR24027:SF78">
    <property type="entry name" value="CADHERIN-LIKE PROTEIN 26"/>
    <property type="match status" value="1"/>
</dbReference>
<keyword evidence="6" id="KW-0677">Repeat</keyword>
<dbReference type="GO" id="GO:0005912">
    <property type="term" value="C:adherens junction"/>
    <property type="evidence" value="ECO:0007669"/>
    <property type="project" value="TreeGrafter"/>
</dbReference>
<name>A0A2G9RGD8_AQUCT</name>
<dbReference type="Pfam" id="PF00028">
    <property type="entry name" value="Cadherin"/>
    <property type="match status" value="3"/>
</dbReference>
<dbReference type="GO" id="GO:0016342">
    <property type="term" value="C:catenin complex"/>
    <property type="evidence" value="ECO:0007669"/>
    <property type="project" value="TreeGrafter"/>
</dbReference>
<evidence type="ECO:0000256" key="14">
    <source>
        <dbReference type="SAM" id="Phobius"/>
    </source>
</evidence>
<keyword evidence="17" id="KW-1185">Reference proteome</keyword>
<evidence type="ECO:0000256" key="2">
    <source>
        <dbReference type="ARBA" id="ARBA00022475"/>
    </source>
</evidence>
<dbReference type="FunFam" id="2.60.40.60:FF:000031">
    <property type="entry name" value="Cadherin 3"/>
    <property type="match status" value="1"/>
</dbReference>
<dbReference type="GO" id="GO:0007156">
    <property type="term" value="P:homophilic cell adhesion via plasma membrane adhesion molecules"/>
    <property type="evidence" value="ECO:0007669"/>
    <property type="project" value="InterPro"/>
</dbReference>
<dbReference type="SUPFAM" id="SSF49313">
    <property type="entry name" value="Cadherin-like"/>
    <property type="match status" value="4"/>
</dbReference>